<name>A0A9X0QHF0_9BACT</name>
<evidence type="ECO:0000313" key="7">
    <source>
        <dbReference type="EMBL" id="MBB5330255.1"/>
    </source>
</evidence>
<dbReference type="PIRSF" id="PIRSF006060">
    <property type="entry name" value="AA_transporter"/>
    <property type="match status" value="1"/>
</dbReference>
<feature type="transmembrane region" description="Helical" evidence="6">
    <location>
        <begin position="215"/>
        <end position="234"/>
    </location>
</feature>
<dbReference type="Proteomes" id="UP000535182">
    <property type="component" value="Unassembled WGS sequence"/>
</dbReference>
<dbReference type="Gene3D" id="1.20.1740.10">
    <property type="entry name" value="Amino acid/polyamine transporter I"/>
    <property type="match status" value="1"/>
</dbReference>
<dbReference type="RefSeq" id="WP_183979533.1">
    <property type="nucleotide sequence ID" value="NZ_JACHEB010000009.1"/>
</dbReference>
<evidence type="ECO:0000256" key="1">
    <source>
        <dbReference type="ARBA" id="ARBA00004141"/>
    </source>
</evidence>
<feature type="transmembrane region" description="Helical" evidence="6">
    <location>
        <begin position="34"/>
        <end position="56"/>
    </location>
</feature>
<dbReference type="AlphaFoldDB" id="A0A9X0QHF0"/>
<dbReference type="PANTHER" id="PTHR43243:SF4">
    <property type="entry name" value="CATIONIC AMINO ACID TRANSPORTER 4"/>
    <property type="match status" value="1"/>
</dbReference>
<evidence type="ECO:0000313" key="8">
    <source>
        <dbReference type="Proteomes" id="UP000535182"/>
    </source>
</evidence>
<evidence type="ECO:0000256" key="6">
    <source>
        <dbReference type="SAM" id="Phobius"/>
    </source>
</evidence>
<feature type="transmembrane region" description="Helical" evidence="6">
    <location>
        <begin position="62"/>
        <end position="82"/>
    </location>
</feature>
<feature type="transmembrane region" description="Helical" evidence="6">
    <location>
        <begin position="341"/>
        <end position="364"/>
    </location>
</feature>
<evidence type="ECO:0000256" key="3">
    <source>
        <dbReference type="ARBA" id="ARBA00022692"/>
    </source>
</evidence>
<feature type="transmembrane region" description="Helical" evidence="6">
    <location>
        <begin position="418"/>
        <end position="438"/>
    </location>
</feature>
<protein>
    <submittedName>
        <fullName evidence="7">APA family basic amino acid/polyamine antiporter</fullName>
    </submittedName>
</protein>
<feature type="transmembrane region" description="Helical" evidence="6">
    <location>
        <begin position="477"/>
        <end position="495"/>
    </location>
</feature>
<feature type="transmembrane region" description="Helical" evidence="6">
    <location>
        <begin position="450"/>
        <end position="471"/>
    </location>
</feature>
<feature type="transmembrane region" description="Helical" evidence="6">
    <location>
        <begin position="297"/>
        <end position="321"/>
    </location>
</feature>
<feature type="transmembrane region" description="Helical" evidence="6">
    <location>
        <begin position="94"/>
        <end position="112"/>
    </location>
</feature>
<dbReference type="GO" id="GO:0015171">
    <property type="term" value="F:amino acid transmembrane transporter activity"/>
    <property type="evidence" value="ECO:0007669"/>
    <property type="project" value="TreeGrafter"/>
</dbReference>
<keyword evidence="2" id="KW-0813">Transport</keyword>
<comment type="subcellular location">
    <subcellularLocation>
        <location evidence="1">Membrane</location>
        <topology evidence="1">Multi-pass membrane protein</topology>
    </subcellularLocation>
</comment>
<organism evidence="7 8">
    <name type="scientific">Tunturiibacter gelidiferens</name>
    <dbReference type="NCBI Taxonomy" id="3069689"/>
    <lineage>
        <taxon>Bacteria</taxon>
        <taxon>Pseudomonadati</taxon>
        <taxon>Acidobacteriota</taxon>
        <taxon>Terriglobia</taxon>
        <taxon>Terriglobales</taxon>
        <taxon>Acidobacteriaceae</taxon>
        <taxon>Tunturiibacter</taxon>
    </lineage>
</organism>
<comment type="caution">
    <text evidence="7">The sequence shown here is derived from an EMBL/GenBank/DDBJ whole genome shotgun (WGS) entry which is preliminary data.</text>
</comment>
<feature type="transmembrane region" description="Helical" evidence="6">
    <location>
        <begin position="254"/>
        <end position="276"/>
    </location>
</feature>
<keyword evidence="4 6" id="KW-1133">Transmembrane helix</keyword>
<evidence type="ECO:0000256" key="2">
    <source>
        <dbReference type="ARBA" id="ARBA00022448"/>
    </source>
</evidence>
<dbReference type="PANTHER" id="PTHR43243">
    <property type="entry name" value="INNER MEMBRANE TRANSPORTER YGJI-RELATED"/>
    <property type="match status" value="1"/>
</dbReference>
<reference evidence="7 8" key="1">
    <citation type="submission" date="2020-08" db="EMBL/GenBank/DDBJ databases">
        <title>Genomic Encyclopedia of Type Strains, Phase IV (KMG-V): Genome sequencing to study the core and pangenomes of soil and plant-associated prokaryotes.</title>
        <authorList>
            <person name="Whitman W."/>
        </authorList>
    </citation>
    <scope>NUCLEOTIDE SEQUENCE [LARGE SCALE GENOMIC DNA]</scope>
    <source>
        <strain evidence="7 8">X5P2</strain>
    </source>
</reference>
<dbReference type="Pfam" id="PF13520">
    <property type="entry name" value="AA_permease_2"/>
    <property type="match status" value="1"/>
</dbReference>
<feature type="transmembrane region" description="Helical" evidence="6">
    <location>
        <begin position="184"/>
        <end position="203"/>
    </location>
</feature>
<evidence type="ECO:0000256" key="4">
    <source>
        <dbReference type="ARBA" id="ARBA00022989"/>
    </source>
</evidence>
<gene>
    <name evidence="7" type="ORF">HDF14_003888</name>
</gene>
<sequence>MAKLLAIKPLSRLLQEAENEGESGLKRTLGPLNLITLGIGAIIGAGIFVLTGQAAAKHAGPAVMLSFVVAGITCAFAGLCYAEFASLIPIAGSAYTYGYATLGEFVAWIIGWDLVLEYAFGAATVASGWSGYFVGLLQDFHIHIPPQLTTTPGNVLYLYHDRWQALTALPAGINASALPHVTGVFNLVAFLIITVITTILIIGIQESANLNTAIVIVKLGVVGVFLVLGIGYILKHPAEAHANWTPFIPPSEGPGAFGIGGITAGAASIFFAYIGFDAVSTAAQEAKNPKRDMPIGILGSLVICTLLYIVVSGVLTGLVNYKALNVGDPVAVGIDVTGVRWGSILVKIGAVFGLSTVMLVMLLGQSRVFYSMSRDGLLWKWAGVIHPRFRTPWISNMVVGAIVAFMPALLPISRLSELVNMGTLLAFAIVCAGVWILRRRNPTLHRPFKTPLVPLVPFLGIVSALYLVWTLPTLTKVVVLGWLAFGLVIYFTYSVKHSKVQQALRAEGK</sequence>
<keyword evidence="5 6" id="KW-0472">Membrane</keyword>
<dbReference type="EMBL" id="JACHEB010000009">
    <property type="protein sequence ID" value="MBB5330255.1"/>
    <property type="molecule type" value="Genomic_DNA"/>
</dbReference>
<keyword evidence="8" id="KW-1185">Reference proteome</keyword>
<evidence type="ECO:0000256" key="5">
    <source>
        <dbReference type="ARBA" id="ARBA00023136"/>
    </source>
</evidence>
<accession>A0A9X0QHF0</accession>
<dbReference type="GO" id="GO:0016020">
    <property type="term" value="C:membrane"/>
    <property type="evidence" value="ECO:0007669"/>
    <property type="project" value="UniProtKB-SubCell"/>
</dbReference>
<proteinExistence type="predicted"/>
<keyword evidence="3 6" id="KW-0812">Transmembrane</keyword>
<dbReference type="InterPro" id="IPR002293">
    <property type="entry name" value="AA/rel_permease1"/>
</dbReference>
<feature type="transmembrane region" description="Helical" evidence="6">
    <location>
        <begin position="393"/>
        <end position="412"/>
    </location>
</feature>